<keyword evidence="2" id="KW-0732">Signal</keyword>
<accession>A0A2G5TRY7</accession>
<dbReference type="EMBL" id="PDUG01000005">
    <property type="protein sequence ID" value="PIC30075.1"/>
    <property type="molecule type" value="Genomic_DNA"/>
</dbReference>
<reference evidence="4" key="1">
    <citation type="submission" date="2017-10" db="EMBL/GenBank/DDBJ databases">
        <title>Rapid genome shrinkage in a self-fertile nematode reveals novel sperm competition proteins.</title>
        <authorList>
            <person name="Yin D."/>
            <person name="Schwarz E.M."/>
            <person name="Thomas C.G."/>
            <person name="Felde R.L."/>
            <person name="Korf I.F."/>
            <person name="Cutter A.D."/>
            <person name="Schartner C.M."/>
            <person name="Ralston E.J."/>
            <person name="Meyer B.J."/>
            <person name="Haag E.S."/>
        </authorList>
    </citation>
    <scope>NUCLEOTIDE SEQUENCE [LARGE SCALE GENOMIC DNA]</scope>
    <source>
        <strain evidence="4">JU1422</strain>
    </source>
</reference>
<name>A0A2G5TRY7_9PELO</name>
<evidence type="ECO:0000256" key="2">
    <source>
        <dbReference type="SAM" id="SignalP"/>
    </source>
</evidence>
<evidence type="ECO:0000313" key="4">
    <source>
        <dbReference type="Proteomes" id="UP000230233"/>
    </source>
</evidence>
<gene>
    <name evidence="3" type="primary">Cnig_chr_V.g21440</name>
    <name evidence="3" type="ORF">B9Z55_021440</name>
</gene>
<dbReference type="OrthoDB" id="5896667at2759"/>
<feature type="transmembrane region" description="Helical" evidence="1">
    <location>
        <begin position="262"/>
        <end position="281"/>
    </location>
</feature>
<keyword evidence="1" id="KW-1133">Transmembrane helix</keyword>
<dbReference type="AlphaFoldDB" id="A0A2G5TRY7"/>
<evidence type="ECO:0000256" key="1">
    <source>
        <dbReference type="SAM" id="Phobius"/>
    </source>
</evidence>
<organism evidence="3 4">
    <name type="scientific">Caenorhabditis nigoni</name>
    <dbReference type="NCBI Taxonomy" id="1611254"/>
    <lineage>
        <taxon>Eukaryota</taxon>
        <taxon>Metazoa</taxon>
        <taxon>Ecdysozoa</taxon>
        <taxon>Nematoda</taxon>
        <taxon>Chromadorea</taxon>
        <taxon>Rhabditida</taxon>
        <taxon>Rhabditina</taxon>
        <taxon>Rhabditomorpha</taxon>
        <taxon>Rhabditoidea</taxon>
        <taxon>Rhabditidae</taxon>
        <taxon>Peloderinae</taxon>
        <taxon>Caenorhabditis</taxon>
    </lineage>
</organism>
<feature type="chain" id="PRO_5013579621" evidence="2">
    <location>
        <begin position="20"/>
        <end position="313"/>
    </location>
</feature>
<keyword evidence="4" id="KW-1185">Reference proteome</keyword>
<dbReference type="Proteomes" id="UP000230233">
    <property type="component" value="Chromosome V"/>
</dbReference>
<feature type="transmembrane region" description="Helical" evidence="1">
    <location>
        <begin position="287"/>
        <end position="308"/>
    </location>
</feature>
<feature type="transmembrane region" description="Helical" evidence="1">
    <location>
        <begin position="219"/>
        <end position="241"/>
    </location>
</feature>
<sequence>MRLLLVILLILYNLPLKNANSIYEFSLPELQIGKNHTMNRYFQNKYIDALHEMCQKWSTVTFSFLMSSLPIRWISRNMEGGRFNVDRWLESDRFNVVYPLRKLFYFVIFMKKISEYSQRDLHYSFYVFPIVHYCIPDRNRIQFFRQLMILEFIYIVAKYTVDDIRSVIWPFILANEIWDLFTVFKHRTTEFLPFEVQLVKIWETFQYFILLNQYPDFSVLIWLTVIATLQLLQFFLYCFFPPLTWTVPILDIAPSEAPKNRYMIYTRYVAIALVLLIYWALSGGIPHFVVILSFFAGGLAYYISYLIYLKYYR</sequence>
<protein>
    <submittedName>
        <fullName evidence="3">Uncharacterized protein</fullName>
    </submittedName>
</protein>
<feature type="signal peptide" evidence="2">
    <location>
        <begin position="1"/>
        <end position="19"/>
    </location>
</feature>
<evidence type="ECO:0000313" key="3">
    <source>
        <dbReference type="EMBL" id="PIC30075.1"/>
    </source>
</evidence>
<proteinExistence type="predicted"/>
<comment type="caution">
    <text evidence="3">The sequence shown here is derived from an EMBL/GenBank/DDBJ whole genome shotgun (WGS) entry which is preliminary data.</text>
</comment>
<keyword evidence="1" id="KW-0812">Transmembrane</keyword>
<keyword evidence="1" id="KW-0472">Membrane</keyword>